<proteinExistence type="predicted"/>
<feature type="transmembrane region" description="Helical" evidence="1">
    <location>
        <begin position="275"/>
        <end position="303"/>
    </location>
</feature>
<sequence length="791" mass="87557">MIEVLQTVTVLTIAVTSVFIIGICVAIPFAGYLKINHTSEQLWACAPLAGAGAIILVCQNLLYLDVRIQYAAILIWVCVVLVAVVSIGKNGYSLANAEVPWKLILTGMGVYAVHGSGLLVSGVSNYYGYGWVDMYNYVSQAQFFLDYPYSSTIDIQEHLRTAQYFKHDRIGQTVLHAFITATAGADAQQTFGATILLGPMLVFYSVFLLSAGWGIERRFAYPAAVIASVFPAIASVHLECFFSQMISMPYLFLWPLAISYMLTRRKLHASVLAGLLFTVTAAIYTELITALVMITGIVSFATYCFQEGNGPTLKLKALKQNYFSRNPLFLILSLLCMFAVGVCANIGYIKGAIFVMKRATASDSSALGIIYPWAFSLEGLARLWIGHQRPLYSALLKYIAAGASVLVILAALFFLLSRCRKTMTTGKLFTVLIMCMPLAPLFLELLGKLTIEKNYHYPFFKLLLTIWPLIIFFSVCGIAEWLSIRRNGKAFIYFQIAFVCMSLGITNRIAYASIKPETVRSSARGGAYLLNDDNFIKMRAALSQLKEKRIYIWWYDNEMYAGSWRGKWLAYYARKNIVWSMNPSSESGAGNAGMGSLGDTKIKWPVIGISWKNVSAVGIKEKLGSFLSGTDTFWLYSLSNEADIRRLDLASRTIASRSMVLRVDKNTDAQTWYPIWISGAPGNASLVTVKFDKSVVRFRYDKWGVPAVIMTPGAACSGNKLEVSVSVRIGSTWKMAITCNDALVEAETVLNDIRMDDPLGVNSITDTLEGKYPLATRFPGELTEVPSSDRD</sequence>
<feature type="transmembrane region" description="Helical" evidence="1">
    <location>
        <begin position="491"/>
        <end position="511"/>
    </location>
</feature>
<keyword evidence="1" id="KW-0472">Membrane</keyword>
<dbReference type="Proteomes" id="UP000325755">
    <property type="component" value="Chromosome"/>
</dbReference>
<dbReference type="AlphaFoldDB" id="A0A5Q0BKW6"/>
<feature type="transmembrane region" description="Helical" evidence="1">
    <location>
        <begin position="42"/>
        <end position="62"/>
    </location>
</feature>
<evidence type="ECO:0000313" key="2">
    <source>
        <dbReference type="EMBL" id="QFY44483.1"/>
    </source>
</evidence>
<feature type="transmembrane region" description="Helical" evidence="1">
    <location>
        <begin position="244"/>
        <end position="263"/>
    </location>
</feature>
<keyword evidence="1" id="KW-0812">Transmembrane</keyword>
<dbReference type="KEGG" id="mmob:F6R98_19150"/>
<name>A0A5Q0BKW6_9GAMM</name>
<evidence type="ECO:0008006" key="4">
    <source>
        <dbReference type="Google" id="ProtNLM"/>
    </source>
</evidence>
<feature type="transmembrane region" description="Helical" evidence="1">
    <location>
        <begin position="68"/>
        <end position="87"/>
    </location>
</feature>
<evidence type="ECO:0000256" key="1">
    <source>
        <dbReference type="SAM" id="Phobius"/>
    </source>
</evidence>
<gene>
    <name evidence="2" type="ORF">F6R98_19150</name>
</gene>
<protein>
    <recommendedName>
        <fullName evidence="4">Glycosyltransferase RgtA/B/C/D-like domain-containing protein</fullName>
    </recommendedName>
</protein>
<feature type="transmembrane region" description="Helical" evidence="1">
    <location>
        <begin position="108"/>
        <end position="129"/>
    </location>
</feature>
<organism evidence="2 3">
    <name type="scientific">Candidatus Methylospira mobilis</name>
    <dbReference type="NCBI Taxonomy" id="1808979"/>
    <lineage>
        <taxon>Bacteria</taxon>
        <taxon>Pseudomonadati</taxon>
        <taxon>Pseudomonadota</taxon>
        <taxon>Gammaproteobacteria</taxon>
        <taxon>Methylococcales</taxon>
        <taxon>Methylococcaceae</taxon>
        <taxon>Candidatus Methylospira</taxon>
    </lineage>
</organism>
<dbReference type="RefSeq" id="WP_153250444.1">
    <property type="nucleotide sequence ID" value="NZ_CP044205.1"/>
</dbReference>
<dbReference type="EMBL" id="CP044205">
    <property type="protein sequence ID" value="QFY44483.1"/>
    <property type="molecule type" value="Genomic_DNA"/>
</dbReference>
<feature type="transmembrane region" description="Helical" evidence="1">
    <location>
        <begin position="328"/>
        <end position="353"/>
    </location>
</feature>
<evidence type="ECO:0000313" key="3">
    <source>
        <dbReference type="Proteomes" id="UP000325755"/>
    </source>
</evidence>
<feature type="transmembrane region" description="Helical" evidence="1">
    <location>
        <begin position="428"/>
        <end position="447"/>
    </location>
</feature>
<accession>A0A5Q0BKW6</accession>
<feature type="transmembrane region" description="Helical" evidence="1">
    <location>
        <begin position="191"/>
        <end position="212"/>
    </location>
</feature>
<dbReference type="InParanoid" id="A0A5Q0BKW6"/>
<feature type="transmembrane region" description="Helical" evidence="1">
    <location>
        <begin position="391"/>
        <end position="416"/>
    </location>
</feature>
<keyword evidence="1" id="KW-1133">Transmembrane helix</keyword>
<feature type="transmembrane region" description="Helical" evidence="1">
    <location>
        <begin position="6"/>
        <end position="30"/>
    </location>
</feature>
<feature type="transmembrane region" description="Helical" evidence="1">
    <location>
        <begin position="459"/>
        <end position="479"/>
    </location>
</feature>
<reference evidence="2 3" key="1">
    <citation type="submission" date="2019-09" db="EMBL/GenBank/DDBJ databases">
        <title>Ecophysiology of the spiral-shaped methanotroph Methylospira mobilis as revealed by the complete genome sequence.</title>
        <authorList>
            <person name="Oshkin I.Y."/>
            <person name="Dedysh S.N."/>
            <person name="Miroshnikov K."/>
            <person name="Danilova O.V."/>
            <person name="Hakobyan A."/>
            <person name="Liesack W."/>
        </authorList>
    </citation>
    <scope>NUCLEOTIDE SEQUENCE [LARGE SCALE GENOMIC DNA]</scope>
    <source>
        <strain evidence="2 3">Shm1</strain>
    </source>
</reference>
<keyword evidence="3" id="KW-1185">Reference proteome</keyword>
<feature type="transmembrane region" description="Helical" evidence="1">
    <location>
        <begin position="365"/>
        <end position="385"/>
    </location>
</feature>